<feature type="transmembrane region" description="Helical" evidence="1">
    <location>
        <begin position="23"/>
        <end position="45"/>
    </location>
</feature>
<reference evidence="2" key="1">
    <citation type="submission" date="2022-11" db="EMBL/GenBank/DDBJ databases">
        <title>Lacinutrix neustonica HL-RS19T sp. nov., isolated from the surface microlayer sample of brackish Lake Shihwa.</title>
        <authorList>
            <person name="Choi J.Y."/>
            <person name="Hwang C.Y."/>
        </authorList>
    </citation>
    <scope>NUCLEOTIDE SEQUENCE</scope>
    <source>
        <strain evidence="2">HL-RS19</strain>
    </source>
</reference>
<evidence type="ECO:0000313" key="3">
    <source>
        <dbReference type="Proteomes" id="UP001164705"/>
    </source>
</evidence>
<evidence type="ECO:0000256" key="1">
    <source>
        <dbReference type="SAM" id="Phobius"/>
    </source>
</evidence>
<accession>A0A9E8MYK5</accession>
<dbReference type="AlphaFoldDB" id="A0A9E8MYK5"/>
<proteinExistence type="predicted"/>
<evidence type="ECO:0000313" key="2">
    <source>
        <dbReference type="EMBL" id="WAC03265.1"/>
    </source>
</evidence>
<sequence length="48" mass="5522">MIKEEDEKTRDYILQKDKTTKSVSTFVIVALILLVAAVVISGFVFKWF</sequence>
<dbReference type="EMBL" id="CP113088">
    <property type="protein sequence ID" value="WAC03265.1"/>
    <property type="molecule type" value="Genomic_DNA"/>
</dbReference>
<dbReference type="KEGG" id="lnu:N7U66_06760"/>
<dbReference type="RefSeq" id="WP_267677841.1">
    <property type="nucleotide sequence ID" value="NZ_CP113088.1"/>
</dbReference>
<keyword evidence="1" id="KW-0812">Transmembrane</keyword>
<keyword evidence="3" id="KW-1185">Reference proteome</keyword>
<name>A0A9E8MYK5_9FLAO</name>
<keyword evidence="1" id="KW-0472">Membrane</keyword>
<dbReference type="Proteomes" id="UP001164705">
    <property type="component" value="Chromosome"/>
</dbReference>
<organism evidence="2 3">
    <name type="scientific">Lacinutrix neustonica</name>
    <dbReference type="NCBI Taxonomy" id="2980107"/>
    <lineage>
        <taxon>Bacteria</taxon>
        <taxon>Pseudomonadati</taxon>
        <taxon>Bacteroidota</taxon>
        <taxon>Flavobacteriia</taxon>
        <taxon>Flavobacteriales</taxon>
        <taxon>Flavobacteriaceae</taxon>
        <taxon>Lacinutrix</taxon>
    </lineage>
</organism>
<protein>
    <submittedName>
        <fullName evidence="2">Uncharacterized protein</fullName>
    </submittedName>
</protein>
<gene>
    <name evidence="2" type="ORF">N7U66_06760</name>
</gene>
<keyword evidence="1" id="KW-1133">Transmembrane helix</keyword>